<evidence type="ECO:0000256" key="9">
    <source>
        <dbReference type="ARBA" id="ARBA00022833"/>
    </source>
</evidence>
<name>A0A9D1FK50_9FIRM</name>
<evidence type="ECO:0000256" key="10">
    <source>
        <dbReference type="ARBA" id="ARBA00022989"/>
    </source>
</evidence>
<sequence length="223" mass="24891">MSNQMIYLMYSTVVKLIVLLTALPLHECAHAWVADKMGDHTARYQGRLTLNPLRHLDPMGAILMLVAGFGWAKPVPINPRNFKNPKQGMALSALAGPMSNLLLAFVSAILYKVFAYAGIAADGMWLLTSLADIFYLMMSLNVGLAVFNLLPIPPLDGSRLFTVFLPPRQYFQIMQYERYIQLILFAAIFLGLLNGPLNWIEGVVYQGFDFLTGFVDVIARAFL</sequence>
<dbReference type="GO" id="GO:0006508">
    <property type="term" value="P:proteolysis"/>
    <property type="evidence" value="ECO:0007669"/>
    <property type="project" value="UniProtKB-KW"/>
</dbReference>
<dbReference type="EMBL" id="DVJP01000003">
    <property type="protein sequence ID" value="HIS75208.1"/>
    <property type="molecule type" value="Genomic_DNA"/>
</dbReference>
<dbReference type="Pfam" id="PF02163">
    <property type="entry name" value="Peptidase_M50"/>
    <property type="match status" value="1"/>
</dbReference>
<dbReference type="PANTHER" id="PTHR35864">
    <property type="entry name" value="ZINC METALLOPROTEASE MJ0611-RELATED"/>
    <property type="match status" value="1"/>
</dbReference>
<keyword evidence="11" id="KW-0482">Metalloprotease</keyword>
<evidence type="ECO:0000256" key="6">
    <source>
        <dbReference type="ARBA" id="ARBA00022692"/>
    </source>
</evidence>
<comment type="subcellular location">
    <subcellularLocation>
        <location evidence="2">Cell membrane</location>
        <topology evidence="2">Multi-pass membrane protein</topology>
    </subcellularLocation>
</comment>
<gene>
    <name evidence="15" type="ORF">IAB51_00200</name>
</gene>
<keyword evidence="12 13" id="KW-0472">Membrane</keyword>
<dbReference type="InterPro" id="IPR044537">
    <property type="entry name" value="Rip2-like"/>
</dbReference>
<evidence type="ECO:0000256" key="2">
    <source>
        <dbReference type="ARBA" id="ARBA00004651"/>
    </source>
</evidence>
<keyword evidence="4" id="KW-1003">Cell membrane</keyword>
<evidence type="ECO:0000313" key="15">
    <source>
        <dbReference type="EMBL" id="HIS75208.1"/>
    </source>
</evidence>
<reference evidence="15" key="1">
    <citation type="submission" date="2020-10" db="EMBL/GenBank/DDBJ databases">
        <authorList>
            <person name="Gilroy R."/>
        </authorList>
    </citation>
    <scope>NUCLEOTIDE SEQUENCE</scope>
    <source>
        <strain evidence="15">CHK199-13235</strain>
    </source>
</reference>
<comment type="cofactor">
    <cofactor evidence="1">
        <name>Zn(2+)</name>
        <dbReference type="ChEBI" id="CHEBI:29105"/>
    </cofactor>
</comment>
<keyword evidence="5 15" id="KW-0645">Protease</keyword>
<evidence type="ECO:0000256" key="1">
    <source>
        <dbReference type="ARBA" id="ARBA00001947"/>
    </source>
</evidence>
<keyword evidence="6 13" id="KW-0812">Transmembrane</keyword>
<dbReference type="CDD" id="cd06158">
    <property type="entry name" value="S2P-M50_like_1"/>
    <property type="match status" value="1"/>
</dbReference>
<evidence type="ECO:0000256" key="11">
    <source>
        <dbReference type="ARBA" id="ARBA00023049"/>
    </source>
</evidence>
<dbReference type="InterPro" id="IPR052348">
    <property type="entry name" value="Metallopeptidase_M50B"/>
</dbReference>
<dbReference type="GO" id="GO:0005886">
    <property type="term" value="C:plasma membrane"/>
    <property type="evidence" value="ECO:0007669"/>
    <property type="project" value="UniProtKB-SubCell"/>
</dbReference>
<evidence type="ECO:0000313" key="16">
    <source>
        <dbReference type="Proteomes" id="UP000824002"/>
    </source>
</evidence>
<dbReference type="Proteomes" id="UP000824002">
    <property type="component" value="Unassembled WGS sequence"/>
</dbReference>
<evidence type="ECO:0000256" key="13">
    <source>
        <dbReference type="SAM" id="Phobius"/>
    </source>
</evidence>
<evidence type="ECO:0000256" key="3">
    <source>
        <dbReference type="ARBA" id="ARBA00007931"/>
    </source>
</evidence>
<dbReference type="PANTHER" id="PTHR35864:SF1">
    <property type="entry name" value="ZINC METALLOPROTEASE YWHC-RELATED"/>
    <property type="match status" value="1"/>
</dbReference>
<dbReference type="AlphaFoldDB" id="A0A9D1FK50"/>
<evidence type="ECO:0000259" key="14">
    <source>
        <dbReference type="Pfam" id="PF02163"/>
    </source>
</evidence>
<evidence type="ECO:0000256" key="12">
    <source>
        <dbReference type="ARBA" id="ARBA00023136"/>
    </source>
</evidence>
<accession>A0A9D1FK50</accession>
<evidence type="ECO:0000256" key="7">
    <source>
        <dbReference type="ARBA" id="ARBA00022723"/>
    </source>
</evidence>
<feature type="domain" description="Peptidase M50" evidence="14">
    <location>
        <begin position="128"/>
        <end position="185"/>
    </location>
</feature>
<feature type="transmembrane region" description="Helical" evidence="13">
    <location>
        <begin position="93"/>
        <end position="113"/>
    </location>
</feature>
<evidence type="ECO:0000256" key="4">
    <source>
        <dbReference type="ARBA" id="ARBA00022475"/>
    </source>
</evidence>
<proteinExistence type="inferred from homology"/>
<feature type="transmembrane region" description="Helical" evidence="13">
    <location>
        <begin position="179"/>
        <end position="197"/>
    </location>
</feature>
<protein>
    <submittedName>
        <fullName evidence="15">Site-2 protease family protein</fullName>
    </submittedName>
</protein>
<feature type="transmembrane region" description="Helical" evidence="13">
    <location>
        <begin position="133"/>
        <end position="150"/>
    </location>
</feature>
<keyword evidence="8" id="KW-0378">Hydrolase</keyword>
<comment type="caution">
    <text evidence="15">The sequence shown here is derived from an EMBL/GenBank/DDBJ whole genome shotgun (WGS) entry which is preliminary data.</text>
</comment>
<keyword evidence="10 13" id="KW-1133">Transmembrane helix</keyword>
<dbReference type="GO" id="GO:0008237">
    <property type="term" value="F:metallopeptidase activity"/>
    <property type="evidence" value="ECO:0007669"/>
    <property type="project" value="UniProtKB-KW"/>
</dbReference>
<evidence type="ECO:0000256" key="8">
    <source>
        <dbReference type="ARBA" id="ARBA00022801"/>
    </source>
</evidence>
<reference evidence="15" key="2">
    <citation type="journal article" date="2021" name="PeerJ">
        <title>Extensive microbial diversity within the chicken gut microbiome revealed by metagenomics and culture.</title>
        <authorList>
            <person name="Gilroy R."/>
            <person name="Ravi A."/>
            <person name="Getino M."/>
            <person name="Pursley I."/>
            <person name="Horton D.L."/>
            <person name="Alikhan N.F."/>
            <person name="Baker D."/>
            <person name="Gharbi K."/>
            <person name="Hall N."/>
            <person name="Watson M."/>
            <person name="Adriaenssens E.M."/>
            <person name="Foster-Nyarko E."/>
            <person name="Jarju S."/>
            <person name="Secka A."/>
            <person name="Antonio M."/>
            <person name="Oren A."/>
            <person name="Chaudhuri R.R."/>
            <person name="La Ragione R."/>
            <person name="Hildebrand F."/>
            <person name="Pallen M.J."/>
        </authorList>
    </citation>
    <scope>NUCLEOTIDE SEQUENCE</scope>
    <source>
        <strain evidence="15">CHK199-13235</strain>
    </source>
</reference>
<organism evidence="15 16">
    <name type="scientific">Candidatus Merdivicinus excrementipullorum</name>
    <dbReference type="NCBI Taxonomy" id="2840867"/>
    <lineage>
        <taxon>Bacteria</taxon>
        <taxon>Bacillati</taxon>
        <taxon>Bacillota</taxon>
        <taxon>Clostridia</taxon>
        <taxon>Eubacteriales</taxon>
        <taxon>Oscillospiraceae</taxon>
        <taxon>Oscillospiraceae incertae sedis</taxon>
        <taxon>Candidatus Merdivicinus</taxon>
    </lineage>
</organism>
<keyword evidence="7" id="KW-0479">Metal-binding</keyword>
<dbReference type="InterPro" id="IPR008915">
    <property type="entry name" value="Peptidase_M50"/>
</dbReference>
<keyword evidence="9" id="KW-0862">Zinc</keyword>
<evidence type="ECO:0000256" key="5">
    <source>
        <dbReference type="ARBA" id="ARBA00022670"/>
    </source>
</evidence>
<comment type="similarity">
    <text evidence="3">Belongs to the peptidase M50B family.</text>
</comment>
<dbReference type="GO" id="GO:0046872">
    <property type="term" value="F:metal ion binding"/>
    <property type="evidence" value="ECO:0007669"/>
    <property type="project" value="UniProtKB-KW"/>
</dbReference>
<feature type="transmembrane region" description="Helical" evidence="13">
    <location>
        <begin position="55"/>
        <end position="72"/>
    </location>
</feature>